<dbReference type="AlphaFoldDB" id="A0A9D1K0E5"/>
<accession>A0A9D1K0E5</accession>
<reference evidence="1" key="1">
    <citation type="submission" date="2020-10" db="EMBL/GenBank/DDBJ databases">
        <authorList>
            <person name="Gilroy R."/>
        </authorList>
    </citation>
    <scope>NUCLEOTIDE SEQUENCE</scope>
    <source>
        <strain evidence="1">CHK199-13235</strain>
    </source>
</reference>
<protein>
    <submittedName>
        <fullName evidence="1">Uncharacterized protein</fullName>
    </submittedName>
</protein>
<proteinExistence type="predicted"/>
<comment type="caution">
    <text evidence="1">The sequence shown here is derived from an EMBL/GenBank/DDBJ whole genome shotgun (WGS) entry which is preliminary data.</text>
</comment>
<organism evidence="1 2">
    <name type="scientific">Candidatus Merdivicinus excrementipullorum</name>
    <dbReference type="NCBI Taxonomy" id="2840867"/>
    <lineage>
        <taxon>Bacteria</taxon>
        <taxon>Bacillati</taxon>
        <taxon>Bacillota</taxon>
        <taxon>Clostridia</taxon>
        <taxon>Eubacteriales</taxon>
        <taxon>Oscillospiraceae</taxon>
        <taxon>Oscillospiraceae incertae sedis</taxon>
        <taxon>Candidatus Merdivicinus</taxon>
    </lineage>
</organism>
<sequence length="65" mass="8013">MRCRDCAFSWEDRRETVYRREDCWFCRKKGPFFSRSYRIGEKTRVDPDAPACPEFQSKNENRREL</sequence>
<evidence type="ECO:0000313" key="1">
    <source>
        <dbReference type="EMBL" id="HIS76687.1"/>
    </source>
</evidence>
<dbReference type="EMBL" id="DVJP01000050">
    <property type="protein sequence ID" value="HIS76687.1"/>
    <property type="molecule type" value="Genomic_DNA"/>
</dbReference>
<dbReference type="Proteomes" id="UP000824002">
    <property type="component" value="Unassembled WGS sequence"/>
</dbReference>
<gene>
    <name evidence="1" type="ORF">IAB51_07730</name>
</gene>
<reference evidence="1" key="2">
    <citation type="journal article" date="2021" name="PeerJ">
        <title>Extensive microbial diversity within the chicken gut microbiome revealed by metagenomics and culture.</title>
        <authorList>
            <person name="Gilroy R."/>
            <person name="Ravi A."/>
            <person name="Getino M."/>
            <person name="Pursley I."/>
            <person name="Horton D.L."/>
            <person name="Alikhan N.F."/>
            <person name="Baker D."/>
            <person name="Gharbi K."/>
            <person name="Hall N."/>
            <person name="Watson M."/>
            <person name="Adriaenssens E.M."/>
            <person name="Foster-Nyarko E."/>
            <person name="Jarju S."/>
            <person name="Secka A."/>
            <person name="Antonio M."/>
            <person name="Oren A."/>
            <person name="Chaudhuri R.R."/>
            <person name="La Ragione R."/>
            <person name="Hildebrand F."/>
            <person name="Pallen M.J."/>
        </authorList>
    </citation>
    <scope>NUCLEOTIDE SEQUENCE</scope>
    <source>
        <strain evidence="1">CHK199-13235</strain>
    </source>
</reference>
<evidence type="ECO:0000313" key="2">
    <source>
        <dbReference type="Proteomes" id="UP000824002"/>
    </source>
</evidence>
<name>A0A9D1K0E5_9FIRM</name>